<feature type="transmembrane region" description="Helical" evidence="1">
    <location>
        <begin position="114"/>
        <end position="133"/>
    </location>
</feature>
<feature type="transmembrane region" description="Helical" evidence="1">
    <location>
        <begin position="74"/>
        <end position="102"/>
    </location>
</feature>
<dbReference type="PANTHER" id="PTHR15887:SF1">
    <property type="entry name" value="TRANSMEMBRANE PROTEIN 69"/>
    <property type="match status" value="1"/>
</dbReference>
<feature type="signal peptide" evidence="2">
    <location>
        <begin position="1"/>
        <end position="22"/>
    </location>
</feature>
<comment type="caution">
    <text evidence="3">The sequence shown here is derived from an EMBL/GenBank/DDBJ whole genome shotgun (WGS) entry which is preliminary data.</text>
</comment>
<evidence type="ECO:0000256" key="2">
    <source>
        <dbReference type="SAM" id="SignalP"/>
    </source>
</evidence>
<protein>
    <recommendedName>
        <fullName evidence="5">DUF3429 domain-containing protein</fullName>
    </recommendedName>
</protein>
<evidence type="ECO:0000313" key="4">
    <source>
        <dbReference type="Proteomes" id="UP001499988"/>
    </source>
</evidence>
<feature type="chain" id="PRO_5047516794" description="DUF3429 domain-containing protein" evidence="2">
    <location>
        <begin position="23"/>
        <end position="136"/>
    </location>
</feature>
<keyword evidence="4" id="KW-1185">Reference proteome</keyword>
<keyword evidence="1" id="KW-0812">Transmembrane</keyword>
<dbReference type="EMBL" id="BAABJZ010000097">
    <property type="protein sequence ID" value="GAA4896453.1"/>
    <property type="molecule type" value="Genomic_DNA"/>
</dbReference>
<evidence type="ECO:0008006" key="5">
    <source>
        <dbReference type="Google" id="ProtNLM"/>
    </source>
</evidence>
<gene>
    <name evidence="3" type="ORF">GCM10023333_32110</name>
</gene>
<accession>A0ABP9FAJ1</accession>
<dbReference type="Proteomes" id="UP001499988">
    <property type="component" value="Unassembled WGS sequence"/>
</dbReference>
<dbReference type="Pfam" id="PF11911">
    <property type="entry name" value="DUF3429"/>
    <property type="match status" value="1"/>
</dbReference>
<dbReference type="RefSeq" id="WP_345336469.1">
    <property type="nucleotide sequence ID" value="NZ_BAABJZ010000097.1"/>
</dbReference>
<name>A0ABP9FAJ1_9GAMM</name>
<keyword evidence="2" id="KW-0732">Signal</keyword>
<sequence>MHTHAKLLSCLGLLPFVGFALASYLAVLPADTATTAFLLYSALILSFLGGVHWSQAVLSKPNVMQAYVAMLPSLIGWCALLLLPESAALWLLCAAYLFILLYDMHTLDMPDGYLSLRIALTTLVVLCHLLLLLPRP</sequence>
<reference evidence="4" key="1">
    <citation type="journal article" date="2019" name="Int. J. Syst. Evol. Microbiol.">
        <title>The Global Catalogue of Microorganisms (GCM) 10K type strain sequencing project: providing services to taxonomists for standard genome sequencing and annotation.</title>
        <authorList>
            <consortium name="The Broad Institute Genomics Platform"/>
            <consortium name="The Broad Institute Genome Sequencing Center for Infectious Disease"/>
            <person name="Wu L."/>
            <person name="Ma J."/>
        </authorList>
    </citation>
    <scope>NUCLEOTIDE SEQUENCE [LARGE SCALE GENOMIC DNA]</scope>
    <source>
        <strain evidence="4">JCM 18401</strain>
    </source>
</reference>
<organism evidence="3 4">
    <name type="scientific">Ferrimonas pelagia</name>
    <dbReference type="NCBI Taxonomy" id="1177826"/>
    <lineage>
        <taxon>Bacteria</taxon>
        <taxon>Pseudomonadati</taxon>
        <taxon>Pseudomonadota</taxon>
        <taxon>Gammaproteobacteria</taxon>
        <taxon>Alteromonadales</taxon>
        <taxon>Ferrimonadaceae</taxon>
        <taxon>Ferrimonas</taxon>
    </lineage>
</organism>
<proteinExistence type="predicted"/>
<keyword evidence="1" id="KW-1133">Transmembrane helix</keyword>
<feature type="transmembrane region" description="Helical" evidence="1">
    <location>
        <begin position="32"/>
        <end position="53"/>
    </location>
</feature>
<dbReference type="InterPro" id="IPR021836">
    <property type="entry name" value="DUF3429"/>
</dbReference>
<keyword evidence="1" id="KW-0472">Membrane</keyword>
<dbReference type="PANTHER" id="PTHR15887">
    <property type="entry name" value="TRANSMEMBRANE PROTEIN 69"/>
    <property type="match status" value="1"/>
</dbReference>
<evidence type="ECO:0000256" key="1">
    <source>
        <dbReference type="SAM" id="Phobius"/>
    </source>
</evidence>
<evidence type="ECO:0000313" key="3">
    <source>
        <dbReference type="EMBL" id="GAA4896453.1"/>
    </source>
</evidence>